<gene>
    <name evidence="10" type="ORF">DI626_10805</name>
</gene>
<dbReference type="PANTHER" id="PTHR30329:SF21">
    <property type="entry name" value="LIPOPROTEIN YIAD-RELATED"/>
    <property type="match status" value="1"/>
</dbReference>
<sequence>MKHHLRRKRRITDEVGVDDWLMTYADMITLLLCFFAVFLAIAIPDERRFEAAKEKVSEQFRSGNADYLKGTYPLPPTALDTPPSSEMPYEALPSIVDRYNDNKDVTDVEVEKGDRITTIEMNSGAFFERGSAILSEEGLAFLKDLQPSIGSDEYKGYTVSVEGYTDDIPINTAQFPSNWELSTARAAAVVRGLIDLGFPAERLRAVGFAETFPKVPNKDASGVAIPENQAQNRRVVIRLEKISKAK</sequence>
<comment type="caution">
    <text evidence="10">The sequence shown here is derived from an EMBL/GenBank/DDBJ whole genome shotgun (WGS) entry which is preliminary data.</text>
</comment>
<dbReference type="CDD" id="cd07185">
    <property type="entry name" value="OmpA_C-like"/>
    <property type="match status" value="1"/>
</dbReference>
<keyword evidence="4 8" id="KW-0812">Transmembrane</keyword>
<evidence type="ECO:0000256" key="6">
    <source>
        <dbReference type="ARBA" id="ARBA00023136"/>
    </source>
</evidence>
<protein>
    <recommendedName>
        <fullName evidence="9">OmpA-like domain-containing protein</fullName>
    </recommendedName>
</protein>
<keyword evidence="5 8" id="KW-1133">Transmembrane helix</keyword>
<reference evidence="10 11" key="1">
    <citation type="submission" date="2017-08" db="EMBL/GenBank/DDBJ databases">
        <title>Infants hospitalized years apart are colonized by the same room-sourced microbial strains.</title>
        <authorList>
            <person name="Brooks B."/>
            <person name="Olm M.R."/>
            <person name="Firek B.A."/>
            <person name="Baker R."/>
            <person name="Thomas B.C."/>
            <person name="Morowitz M.J."/>
            <person name="Banfield J.F."/>
        </authorList>
    </citation>
    <scope>NUCLEOTIDE SEQUENCE [LARGE SCALE GENOMIC DNA]</scope>
    <source>
        <strain evidence="10">S2_018_000_R2_104</strain>
    </source>
</reference>
<dbReference type="PANTHER" id="PTHR30329">
    <property type="entry name" value="STATOR ELEMENT OF FLAGELLAR MOTOR COMPLEX"/>
    <property type="match status" value="1"/>
</dbReference>
<evidence type="ECO:0000313" key="11">
    <source>
        <dbReference type="Proteomes" id="UP000249557"/>
    </source>
</evidence>
<dbReference type="GO" id="GO:0005886">
    <property type="term" value="C:plasma membrane"/>
    <property type="evidence" value="ECO:0007669"/>
    <property type="project" value="UniProtKB-SubCell"/>
</dbReference>
<proteinExistence type="inferred from homology"/>
<dbReference type="SUPFAM" id="SSF103088">
    <property type="entry name" value="OmpA-like"/>
    <property type="match status" value="1"/>
</dbReference>
<dbReference type="InterPro" id="IPR025713">
    <property type="entry name" value="MotB-like_N_dom"/>
</dbReference>
<evidence type="ECO:0000256" key="2">
    <source>
        <dbReference type="ARBA" id="ARBA00008914"/>
    </source>
</evidence>
<dbReference type="EMBL" id="QFNK01000302">
    <property type="protein sequence ID" value="PZO81409.1"/>
    <property type="molecule type" value="Genomic_DNA"/>
</dbReference>
<dbReference type="Pfam" id="PF00691">
    <property type="entry name" value="OmpA"/>
    <property type="match status" value="1"/>
</dbReference>
<dbReference type="PROSITE" id="PS51123">
    <property type="entry name" value="OMPA_2"/>
    <property type="match status" value="1"/>
</dbReference>
<evidence type="ECO:0000259" key="9">
    <source>
        <dbReference type="PROSITE" id="PS51123"/>
    </source>
</evidence>
<feature type="transmembrane region" description="Helical" evidence="8">
    <location>
        <begin position="21"/>
        <end position="43"/>
    </location>
</feature>
<comment type="similarity">
    <text evidence="2">Belongs to the MotB family.</text>
</comment>
<dbReference type="InterPro" id="IPR050330">
    <property type="entry name" value="Bact_OuterMem_StrucFunc"/>
</dbReference>
<name>A0A2W4ZMT0_9BACT</name>
<organism evidence="10 11">
    <name type="scientific">Micavibrio aeruginosavorus</name>
    <dbReference type="NCBI Taxonomy" id="349221"/>
    <lineage>
        <taxon>Bacteria</taxon>
        <taxon>Pseudomonadati</taxon>
        <taxon>Bdellovibrionota</taxon>
        <taxon>Bdellovibrionia</taxon>
        <taxon>Bdellovibrionales</taxon>
        <taxon>Pseudobdellovibrionaceae</taxon>
        <taxon>Micavibrio</taxon>
    </lineage>
</organism>
<evidence type="ECO:0000256" key="4">
    <source>
        <dbReference type="ARBA" id="ARBA00022692"/>
    </source>
</evidence>
<evidence type="ECO:0000256" key="8">
    <source>
        <dbReference type="SAM" id="Phobius"/>
    </source>
</evidence>
<keyword evidence="3" id="KW-1003">Cell membrane</keyword>
<dbReference type="AlphaFoldDB" id="A0A2W4ZMT0"/>
<dbReference type="Proteomes" id="UP000249557">
    <property type="component" value="Unassembled WGS sequence"/>
</dbReference>
<dbReference type="InterPro" id="IPR036737">
    <property type="entry name" value="OmpA-like_sf"/>
</dbReference>
<feature type="domain" description="OmpA-like" evidence="9">
    <location>
        <begin position="114"/>
        <end position="243"/>
    </location>
</feature>
<evidence type="ECO:0000256" key="3">
    <source>
        <dbReference type="ARBA" id="ARBA00022475"/>
    </source>
</evidence>
<evidence type="ECO:0000256" key="7">
    <source>
        <dbReference type="PROSITE-ProRule" id="PRU00473"/>
    </source>
</evidence>
<accession>A0A2W4ZMT0</accession>
<dbReference type="Pfam" id="PF13677">
    <property type="entry name" value="MotB_plug"/>
    <property type="match status" value="1"/>
</dbReference>
<evidence type="ECO:0000256" key="1">
    <source>
        <dbReference type="ARBA" id="ARBA00004162"/>
    </source>
</evidence>
<evidence type="ECO:0000313" key="10">
    <source>
        <dbReference type="EMBL" id="PZO81409.1"/>
    </source>
</evidence>
<dbReference type="InterPro" id="IPR006665">
    <property type="entry name" value="OmpA-like"/>
</dbReference>
<comment type="subcellular location">
    <subcellularLocation>
        <location evidence="1">Cell membrane</location>
        <topology evidence="1">Single-pass membrane protein</topology>
    </subcellularLocation>
</comment>
<keyword evidence="6 7" id="KW-0472">Membrane</keyword>
<evidence type="ECO:0000256" key="5">
    <source>
        <dbReference type="ARBA" id="ARBA00022989"/>
    </source>
</evidence>
<dbReference type="Gene3D" id="3.30.1330.60">
    <property type="entry name" value="OmpA-like domain"/>
    <property type="match status" value="1"/>
</dbReference>